<comment type="function">
    <text evidence="3">Involved in transvection phenomena (= synapsis-dependent gene expression), where the synaptic pairing of chromosomes carrying genes with which zeste interacts influences the expression of these genes. Zeste binds to DNA and stimulates transcription from a nearby promoter.</text>
</comment>
<organism evidence="6 7">
    <name type="scientific">Romanomermis culicivorax</name>
    <name type="common">Nematode worm</name>
    <dbReference type="NCBI Taxonomy" id="13658"/>
    <lineage>
        <taxon>Eukaryota</taxon>
        <taxon>Metazoa</taxon>
        <taxon>Ecdysozoa</taxon>
        <taxon>Nematoda</taxon>
        <taxon>Enoplea</taxon>
        <taxon>Dorylaimia</taxon>
        <taxon>Mermithida</taxon>
        <taxon>Mermithoidea</taxon>
        <taxon>Mermithidae</taxon>
        <taxon>Romanomermis</taxon>
    </lineage>
</organism>
<feature type="domain" description="Myb/SANT-like DNA-binding" evidence="5">
    <location>
        <begin position="19"/>
        <end position="79"/>
    </location>
</feature>
<dbReference type="PANTHER" id="PTHR23098">
    <property type="entry name" value="AGAP001331-PA-RELATED"/>
    <property type="match status" value="1"/>
</dbReference>
<evidence type="ECO:0000259" key="5">
    <source>
        <dbReference type="Pfam" id="PF13873"/>
    </source>
</evidence>
<evidence type="ECO:0000256" key="4">
    <source>
        <dbReference type="SAM" id="MobiDB-lite"/>
    </source>
</evidence>
<dbReference type="GO" id="GO:0005634">
    <property type="term" value="C:nucleus"/>
    <property type="evidence" value="ECO:0007669"/>
    <property type="project" value="TreeGrafter"/>
</dbReference>
<evidence type="ECO:0000313" key="7">
    <source>
        <dbReference type="WBParaSite" id="nRc.2.0.1.t13274-RA"/>
    </source>
</evidence>
<evidence type="ECO:0000256" key="3">
    <source>
        <dbReference type="ARBA" id="ARBA00025466"/>
    </source>
</evidence>
<feature type="region of interest" description="Disordered" evidence="4">
    <location>
        <begin position="78"/>
        <end position="98"/>
    </location>
</feature>
<reference evidence="7" key="1">
    <citation type="submission" date="2022-11" db="UniProtKB">
        <authorList>
            <consortium name="WormBaseParasite"/>
        </authorList>
    </citation>
    <scope>IDENTIFICATION</scope>
</reference>
<dbReference type="InterPro" id="IPR028002">
    <property type="entry name" value="Myb_DNA-bind_5"/>
</dbReference>
<accession>A0A915IHJ1</accession>
<protein>
    <recommendedName>
        <fullName evidence="2">Regulatory protein zeste</fullName>
    </recommendedName>
</protein>
<feature type="compositionally biased region" description="Basic and acidic residues" evidence="4">
    <location>
        <begin position="78"/>
        <end position="87"/>
    </location>
</feature>
<evidence type="ECO:0000256" key="1">
    <source>
        <dbReference type="ARBA" id="ARBA00011764"/>
    </source>
</evidence>
<comment type="subunit">
    <text evidence="1">Self-associates forming complexes of several hundred monomers.</text>
</comment>
<dbReference type="WBParaSite" id="nRc.2.0.1.t13274-RA">
    <property type="protein sequence ID" value="nRc.2.0.1.t13274-RA"/>
    <property type="gene ID" value="nRc.2.0.1.g13274"/>
</dbReference>
<dbReference type="PANTHER" id="PTHR23098:SF16">
    <property type="entry name" value="REGULATORY PROTEIN ZESTE"/>
    <property type="match status" value="1"/>
</dbReference>
<dbReference type="AlphaFoldDB" id="A0A915IHJ1"/>
<name>A0A915IHJ1_ROMCU</name>
<evidence type="ECO:0000256" key="2">
    <source>
        <dbReference type="ARBA" id="ARBA00016807"/>
    </source>
</evidence>
<dbReference type="Pfam" id="PF13873">
    <property type="entry name" value="Myb_DNA-bind_5"/>
    <property type="match status" value="1"/>
</dbReference>
<evidence type="ECO:0000313" key="6">
    <source>
        <dbReference type="Proteomes" id="UP000887565"/>
    </source>
</evidence>
<proteinExistence type="predicted"/>
<dbReference type="Proteomes" id="UP000887565">
    <property type="component" value="Unplaced"/>
</dbReference>
<keyword evidence="6" id="KW-1185">Reference proteome</keyword>
<sequence>MLASSSAVKEFLMDNVMASERRDEIFACEMSAQSNKKKRFAWEQITNKYNKKSTTGIRTTESLQKLWDNLKRICKEERSKCDKEARKTGGGPPPPPISQISQIVDDIFGDASEPYFTGESTGIDTLNEINSTGITLSKNVNQTKGPTNELMFGTAITGK</sequence>